<reference evidence="5" key="1">
    <citation type="submission" date="2023-08" db="EMBL/GenBank/DDBJ databases">
        <authorList>
            <person name="Alioto T."/>
            <person name="Alioto T."/>
            <person name="Gomez Garrido J."/>
        </authorList>
    </citation>
    <scope>NUCLEOTIDE SEQUENCE</scope>
</reference>
<dbReference type="GO" id="GO:0006357">
    <property type="term" value="P:regulation of transcription by RNA polymerase II"/>
    <property type="evidence" value="ECO:0007669"/>
    <property type="project" value="TreeGrafter"/>
</dbReference>
<dbReference type="EMBL" id="OY660866">
    <property type="protein sequence ID" value="CAJ1053513.1"/>
    <property type="molecule type" value="Genomic_DNA"/>
</dbReference>
<dbReference type="GO" id="GO:0008270">
    <property type="term" value="F:zinc ion binding"/>
    <property type="evidence" value="ECO:0007669"/>
    <property type="project" value="UniProtKB-KW"/>
</dbReference>
<dbReference type="SUPFAM" id="SSF57716">
    <property type="entry name" value="Glucocorticoid receptor-like (DNA-binding domain)"/>
    <property type="match status" value="1"/>
</dbReference>
<dbReference type="AlphaFoldDB" id="A0AAV1EY54"/>
<dbReference type="Pfam" id="PF00320">
    <property type="entry name" value="GATA"/>
    <property type="match status" value="1"/>
</dbReference>
<evidence type="ECO:0000259" key="4">
    <source>
        <dbReference type="PROSITE" id="PS50114"/>
    </source>
</evidence>
<dbReference type="InterPro" id="IPR013088">
    <property type="entry name" value="Znf_NHR/GATA"/>
</dbReference>
<dbReference type="PANTHER" id="PTHR47341">
    <property type="entry name" value="GATA-TYPE ZINC FINGER PROTEIN 1"/>
    <property type="match status" value="1"/>
</dbReference>
<dbReference type="PROSITE" id="PS50114">
    <property type="entry name" value="GATA_ZN_FINGER_2"/>
    <property type="match status" value="1"/>
</dbReference>
<evidence type="ECO:0000313" key="6">
    <source>
        <dbReference type="Proteomes" id="UP001178508"/>
    </source>
</evidence>
<dbReference type="CDD" id="cd00202">
    <property type="entry name" value="ZnF_GATA"/>
    <property type="match status" value="1"/>
</dbReference>
<dbReference type="Proteomes" id="UP001178508">
    <property type="component" value="Chromosome 3"/>
</dbReference>
<dbReference type="GO" id="GO:0007283">
    <property type="term" value="P:spermatogenesis"/>
    <property type="evidence" value="ECO:0007669"/>
    <property type="project" value="TreeGrafter"/>
</dbReference>
<organism evidence="5 6">
    <name type="scientific">Xyrichtys novacula</name>
    <name type="common">Pearly razorfish</name>
    <name type="synonym">Hemipteronotus novacula</name>
    <dbReference type="NCBI Taxonomy" id="13765"/>
    <lineage>
        <taxon>Eukaryota</taxon>
        <taxon>Metazoa</taxon>
        <taxon>Chordata</taxon>
        <taxon>Craniata</taxon>
        <taxon>Vertebrata</taxon>
        <taxon>Euteleostomi</taxon>
        <taxon>Actinopterygii</taxon>
        <taxon>Neopterygii</taxon>
        <taxon>Teleostei</taxon>
        <taxon>Neoteleostei</taxon>
        <taxon>Acanthomorphata</taxon>
        <taxon>Eupercaria</taxon>
        <taxon>Labriformes</taxon>
        <taxon>Labridae</taxon>
        <taxon>Xyrichtys</taxon>
    </lineage>
</organism>
<feature type="domain" description="GATA-type" evidence="4">
    <location>
        <begin position="496"/>
        <end position="531"/>
    </location>
</feature>
<dbReference type="Gene3D" id="3.30.50.10">
    <property type="entry name" value="Erythroid Transcription Factor GATA-1, subunit A"/>
    <property type="match status" value="1"/>
</dbReference>
<dbReference type="InterPro" id="IPR000679">
    <property type="entry name" value="Znf_GATA"/>
</dbReference>
<evidence type="ECO:0000256" key="2">
    <source>
        <dbReference type="PROSITE-ProRule" id="PRU00094"/>
    </source>
</evidence>
<feature type="compositionally biased region" description="Basic residues" evidence="3">
    <location>
        <begin position="419"/>
        <end position="431"/>
    </location>
</feature>
<protein>
    <submittedName>
        <fullName evidence="5">GATA-type zinc finger protein 1</fullName>
    </submittedName>
</protein>
<feature type="compositionally biased region" description="Basic and acidic residues" evidence="3">
    <location>
        <begin position="401"/>
        <end position="410"/>
    </location>
</feature>
<dbReference type="GO" id="GO:0048599">
    <property type="term" value="P:oocyte development"/>
    <property type="evidence" value="ECO:0007669"/>
    <property type="project" value="TreeGrafter"/>
</dbReference>
<sequence length="572" mass="63280">MDRIGILDHFVDYQCGDLSRQCFSMSTGPRTQAAFIQGNHTAVDQDASHPALFYLFQEVAKLSSPIHNSFLHTNSTSTWLNETSGEIPLIVKEEEEDAQSLNIPNSSPQHGFSCLSPYKQIERVNLESYSSKDTASLHLHPECNSPWEALSLINLQCEQLLNHSDEEESEQSFVTSAAKLGNSIDSASTISADETDQGGNSQILTADVSSSKDRKGVCSRGADGCKPPCCVEDSEMGLCDLAQTAEKPNTLRQEQAEENVCTSSQRHKDTKIDESGQIGLYQACNNCVSTKGDVLNVLLNENTKLRFNSNEQTNAVLSKPVQTLDHNENLVTAELQSDTKPPPLSSGLLVNTAEPCHSLSNQDDIFTASRSGYSGAPIEDKPAQVAQLKFSNPSYSATQELESRPARQEEFASLSTQKWKTKTPRKQRHPSRSVDIQDPDFQGVIFRMDTELEGGQCRLLITSKYSKELRKSVKKPKLRTRTTQRSLRTSSPMTGASKDKMCASCCTTKTPVWRDAEDGTPLCNACGIRYKKYRVRCANCWHIPRKESNSNSCCLKCGNFVKLTSAQRKHTV</sequence>
<evidence type="ECO:0000313" key="5">
    <source>
        <dbReference type="EMBL" id="CAJ1053513.1"/>
    </source>
</evidence>
<evidence type="ECO:0000256" key="1">
    <source>
        <dbReference type="ARBA" id="ARBA00023242"/>
    </source>
</evidence>
<keyword evidence="6" id="KW-1185">Reference proteome</keyword>
<dbReference type="SMART" id="SM00401">
    <property type="entry name" value="ZnF_GATA"/>
    <property type="match status" value="1"/>
</dbReference>
<gene>
    <name evidence="5" type="ORF">XNOV1_A010060</name>
</gene>
<feature type="region of interest" description="Disordered" evidence="3">
    <location>
        <begin position="471"/>
        <end position="495"/>
    </location>
</feature>
<feature type="compositionally biased region" description="Basic residues" evidence="3">
    <location>
        <begin position="472"/>
        <end position="482"/>
    </location>
</feature>
<keyword evidence="2" id="KW-0862">Zinc</keyword>
<keyword evidence="2" id="KW-0479">Metal-binding</keyword>
<name>A0AAV1EY54_XYRNO</name>
<feature type="region of interest" description="Disordered" evidence="3">
    <location>
        <begin position="396"/>
        <end position="436"/>
    </location>
</feature>
<evidence type="ECO:0000256" key="3">
    <source>
        <dbReference type="SAM" id="MobiDB-lite"/>
    </source>
</evidence>
<dbReference type="PANTHER" id="PTHR47341:SF1">
    <property type="entry name" value="GATA-TYPE ZINC FINGER PROTEIN 1"/>
    <property type="match status" value="1"/>
</dbReference>
<dbReference type="GO" id="GO:0043565">
    <property type="term" value="F:sequence-specific DNA binding"/>
    <property type="evidence" value="ECO:0007669"/>
    <property type="project" value="InterPro"/>
</dbReference>
<dbReference type="GO" id="GO:0005634">
    <property type="term" value="C:nucleus"/>
    <property type="evidence" value="ECO:0007669"/>
    <property type="project" value="TreeGrafter"/>
</dbReference>
<dbReference type="InterPro" id="IPR053116">
    <property type="entry name" value="GATA-type_Znf_Regulator"/>
</dbReference>
<feature type="region of interest" description="Disordered" evidence="3">
    <location>
        <begin position="189"/>
        <end position="208"/>
    </location>
</feature>
<keyword evidence="2" id="KW-0863">Zinc-finger</keyword>
<accession>A0AAV1EY54</accession>
<keyword evidence="1" id="KW-0539">Nucleus</keyword>
<proteinExistence type="predicted"/>